<feature type="compositionally biased region" description="Low complexity" evidence="1">
    <location>
        <begin position="254"/>
        <end position="286"/>
    </location>
</feature>
<evidence type="ECO:0000313" key="2">
    <source>
        <dbReference type="Proteomes" id="UP000095280"/>
    </source>
</evidence>
<dbReference type="WBParaSite" id="maker-uti_cns_0009882-snap-gene-0.2-mRNA-1">
    <property type="protein sequence ID" value="maker-uti_cns_0009882-snap-gene-0.2-mRNA-1"/>
    <property type="gene ID" value="maker-uti_cns_0009882-snap-gene-0.2"/>
</dbReference>
<feature type="region of interest" description="Disordered" evidence="1">
    <location>
        <begin position="246"/>
        <end position="286"/>
    </location>
</feature>
<feature type="region of interest" description="Disordered" evidence="1">
    <location>
        <begin position="1"/>
        <end position="41"/>
    </location>
</feature>
<accession>A0A1I8I483</accession>
<sequence>LELTALADATPAPQPPHQQHPIPASTGAGTSAPPSPPPQHWTSALAWQLRLADCLLRLIGEAGLERCVALTVCHAELLCRLLALASLPAPAAAPAPPAVTDAAFAAVSLLYSISGHQGLMALHSPAWLQPALTATLGSAINCLVKRLSDAKSAAAASVAIGNDSRLLLACLHAVSNSGLSLGSLLAVCRLPRSLPGQSERKSVAARLLVSECLLHLHRLPEQRQRRILCRDMRSELAGILGASLTAGGGGGGQSTRRSTSFVAAAPSTPTPDPAGASASPVPSAASDLDAEENAAALLNTLGAYFNSLA</sequence>
<organism evidence="2 3">
    <name type="scientific">Macrostomum lignano</name>
    <dbReference type="NCBI Taxonomy" id="282301"/>
    <lineage>
        <taxon>Eukaryota</taxon>
        <taxon>Metazoa</taxon>
        <taxon>Spiralia</taxon>
        <taxon>Lophotrochozoa</taxon>
        <taxon>Platyhelminthes</taxon>
        <taxon>Rhabditophora</taxon>
        <taxon>Macrostomorpha</taxon>
        <taxon>Macrostomida</taxon>
        <taxon>Macrostomidae</taxon>
        <taxon>Macrostomum</taxon>
    </lineage>
</organism>
<dbReference type="Proteomes" id="UP000095280">
    <property type="component" value="Unplaced"/>
</dbReference>
<proteinExistence type="predicted"/>
<protein>
    <submittedName>
        <fullName evidence="3">DUF4042 domain-containing protein</fullName>
    </submittedName>
</protein>
<feature type="compositionally biased region" description="Low complexity" evidence="1">
    <location>
        <begin position="19"/>
        <end position="32"/>
    </location>
</feature>
<evidence type="ECO:0000256" key="1">
    <source>
        <dbReference type="SAM" id="MobiDB-lite"/>
    </source>
</evidence>
<name>A0A1I8I483_9PLAT</name>
<keyword evidence="2" id="KW-1185">Reference proteome</keyword>
<reference evidence="3" key="1">
    <citation type="submission" date="2016-11" db="UniProtKB">
        <authorList>
            <consortium name="WormBaseParasite"/>
        </authorList>
    </citation>
    <scope>IDENTIFICATION</scope>
</reference>
<dbReference type="AlphaFoldDB" id="A0A1I8I483"/>
<evidence type="ECO:0000313" key="3">
    <source>
        <dbReference type="WBParaSite" id="maker-uti_cns_0009882-snap-gene-0.2-mRNA-1"/>
    </source>
</evidence>